<dbReference type="GO" id="GO:0042884">
    <property type="term" value="P:microcin transport"/>
    <property type="evidence" value="ECO:0007669"/>
    <property type="project" value="TreeGrafter"/>
</dbReference>
<dbReference type="Proteomes" id="UP000325684">
    <property type="component" value="Unassembled WGS sequence"/>
</dbReference>
<evidence type="ECO:0000256" key="3">
    <source>
        <dbReference type="ARBA" id="ARBA00022729"/>
    </source>
</evidence>
<evidence type="ECO:0000313" key="6">
    <source>
        <dbReference type="Proteomes" id="UP000325684"/>
    </source>
</evidence>
<dbReference type="PANTHER" id="PTHR30290">
    <property type="entry name" value="PERIPLASMIC BINDING COMPONENT OF ABC TRANSPORTER"/>
    <property type="match status" value="1"/>
</dbReference>
<dbReference type="SUPFAM" id="SSF53850">
    <property type="entry name" value="Periplasmic binding protein-like II"/>
    <property type="match status" value="1"/>
</dbReference>
<organism evidence="5 6">
    <name type="scientific">Microvirga brassicacearum</name>
    <dbReference type="NCBI Taxonomy" id="2580413"/>
    <lineage>
        <taxon>Bacteria</taxon>
        <taxon>Pseudomonadati</taxon>
        <taxon>Pseudomonadota</taxon>
        <taxon>Alphaproteobacteria</taxon>
        <taxon>Hyphomicrobiales</taxon>
        <taxon>Methylobacteriaceae</taxon>
        <taxon>Microvirga</taxon>
    </lineage>
</organism>
<dbReference type="InterPro" id="IPR030678">
    <property type="entry name" value="Peptide/Ni-bd"/>
</dbReference>
<proteinExistence type="inferred from homology"/>
<dbReference type="Gene3D" id="3.10.105.10">
    <property type="entry name" value="Dipeptide-binding Protein, Domain 3"/>
    <property type="match status" value="1"/>
</dbReference>
<accession>A0A5N3PD06</accession>
<dbReference type="OrthoDB" id="9803988at2"/>
<dbReference type="InterPro" id="IPR000914">
    <property type="entry name" value="SBP_5_dom"/>
</dbReference>
<dbReference type="Pfam" id="PF00496">
    <property type="entry name" value="SBP_bac_5"/>
    <property type="match status" value="1"/>
</dbReference>
<dbReference type="GO" id="GO:1904680">
    <property type="term" value="F:peptide transmembrane transporter activity"/>
    <property type="evidence" value="ECO:0007669"/>
    <property type="project" value="TreeGrafter"/>
</dbReference>
<dbReference type="AlphaFoldDB" id="A0A5N3PD06"/>
<dbReference type="GO" id="GO:0030288">
    <property type="term" value="C:outer membrane-bounded periplasmic space"/>
    <property type="evidence" value="ECO:0007669"/>
    <property type="project" value="TreeGrafter"/>
</dbReference>
<dbReference type="InterPro" id="IPR039424">
    <property type="entry name" value="SBP_5"/>
</dbReference>
<evidence type="ECO:0000256" key="2">
    <source>
        <dbReference type="ARBA" id="ARBA00005695"/>
    </source>
</evidence>
<comment type="similarity">
    <text evidence="2">Belongs to the bacterial solute-binding protein 5 family.</text>
</comment>
<comment type="subcellular location">
    <subcellularLocation>
        <location evidence="1">Periplasm</location>
    </subcellularLocation>
</comment>
<dbReference type="GO" id="GO:0015833">
    <property type="term" value="P:peptide transport"/>
    <property type="evidence" value="ECO:0007669"/>
    <property type="project" value="TreeGrafter"/>
</dbReference>
<comment type="caution">
    <text evidence="5">The sequence shown here is derived from an EMBL/GenBank/DDBJ whole genome shotgun (WGS) entry which is preliminary data.</text>
</comment>
<dbReference type="CDD" id="cd08497">
    <property type="entry name" value="MbnE-like"/>
    <property type="match status" value="1"/>
</dbReference>
<sequence>MRYPLRSAPRAQKCTAPPKEVGQRRHLVIRIILPGLIVACLAASPVCAQEAKPPTSSQWRHGSALLDTPKYPPDFKHFDYVNPDAPKGGLVRLGAQGTFDSFNIVVAGVKGAPEQGLGLIYETLTTSSLDEPSASYGLLAEAFSYPDDYSSVTFRMRPQARWHDGKPVTVEDVIFSFEVLKANSPTYAFYYGNVIKAEKIGDREVKFTFDEAGNRELPQIMGQLLILPKHWWEGTAPDGRQRDVTQTTLEPPLGSGQYRIKNFAAGRNAAYERVRDYWGETLNVNVGKYNFDEIRYEYYRDATVLLEAFKGDRIDFRVENSARNWATGYNFPAREDGRVILEEFPARASGVMQAFVLNLRREKFSDPRVRRALNLAFPFEDIRKTIFSGQYERVSSYFHGLDIASSGLPEGQELAILESVRDKVPAKVFTEPYMNPVGETPEAVRNNLREADRLLREAGWELKDRRRVNAKGETLTIELLGDSPNDERVFLPYKSSLDRLGIVTSVRIVDDVQHVNRTRSFDFDIVSGIWGQSLSPGNEQREFWGSQAAKREGSRNLAGISDPGVDALIDRVIFARDRAELVAATKALDRVLLAHDYMVPQWTYGMQRTARWNRFSRPETLPRYGASGFPTVWWFDQAKAEKTGAIR</sequence>
<reference evidence="5 6" key="1">
    <citation type="journal article" date="2019" name="Microorganisms">
        <title>Genome Insights into the Novel Species Microvirga brassicacearum, a Rapeseed Endophyte with Biotechnological Potential.</title>
        <authorList>
            <person name="Jimenez-Gomez A."/>
            <person name="Saati-Santamaria Z."/>
            <person name="Igual J.M."/>
            <person name="Rivas R."/>
            <person name="Mateos P.F."/>
            <person name="Garcia-Fraile P."/>
        </authorList>
    </citation>
    <scope>NUCLEOTIDE SEQUENCE [LARGE SCALE GENOMIC DNA]</scope>
    <source>
        <strain evidence="5 6">CDVBN77</strain>
    </source>
</reference>
<keyword evidence="3" id="KW-0732">Signal</keyword>
<evidence type="ECO:0000259" key="4">
    <source>
        <dbReference type="Pfam" id="PF00496"/>
    </source>
</evidence>
<dbReference type="Gene3D" id="3.40.190.10">
    <property type="entry name" value="Periplasmic binding protein-like II"/>
    <property type="match status" value="1"/>
</dbReference>
<gene>
    <name evidence="5" type="ORF">FEZ63_09910</name>
</gene>
<dbReference type="GO" id="GO:0043190">
    <property type="term" value="C:ATP-binding cassette (ABC) transporter complex"/>
    <property type="evidence" value="ECO:0007669"/>
    <property type="project" value="InterPro"/>
</dbReference>
<name>A0A5N3PD06_9HYPH</name>
<dbReference type="PANTHER" id="PTHR30290:SF64">
    <property type="entry name" value="ABC TRANSPORTER PERIPLASMIC BINDING PROTEIN"/>
    <property type="match status" value="1"/>
</dbReference>
<dbReference type="PIRSF" id="PIRSF002741">
    <property type="entry name" value="MppA"/>
    <property type="match status" value="1"/>
</dbReference>
<protein>
    <submittedName>
        <fullName evidence="5">ABC transporter substrate-binding protein</fullName>
    </submittedName>
</protein>
<feature type="domain" description="Solute-binding protein family 5" evidence="4">
    <location>
        <begin position="137"/>
        <end position="548"/>
    </location>
</feature>
<evidence type="ECO:0000256" key="1">
    <source>
        <dbReference type="ARBA" id="ARBA00004418"/>
    </source>
</evidence>
<keyword evidence="6" id="KW-1185">Reference proteome</keyword>
<dbReference type="EMBL" id="VCMV01000013">
    <property type="protein sequence ID" value="KAB0267591.1"/>
    <property type="molecule type" value="Genomic_DNA"/>
</dbReference>
<evidence type="ECO:0000313" key="5">
    <source>
        <dbReference type="EMBL" id="KAB0267591.1"/>
    </source>
</evidence>